<dbReference type="Proteomes" id="UP000245839">
    <property type="component" value="Unassembled WGS sequence"/>
</dbReference>
<dbReference type="AlphaFoldDB" id="A0A2Y9A1M9"/>
<proteinExistence type="inferred from homology"/>
<dbReference type="GO" id="GO:0005886">
    <property type="term" value="C:plasma membrane"/>
    <property type="evidence" value="ECO:0007669"/>
    <property type="project" value="UniProtKB-SubCell"/>
</dbReference>
<keyword evidence="4" id="KW-0808">Transferase</keyword>
<protein>
    <submittedName>
        <fullName evidence="12">Exopolysaccharide production protein ExoY</fullName>
    </submittedName>
</protein>
<dbReference type="Pfam" id="PF02397">
    <property type="entry name" value="Bac_transf"/>
    <property type="match status" value="1"/>
</dbReference>
<sequence length="230" mass="25496">MQYGSSTEPAELFAPDLGTRALARGGLWGDLWKSFFDRLVAVIALLILFPLMATVAVAILISDGRPIFFGHARVGRYGRVFHCLKFRTMVRDAEDRLQTLLASDPVARREWESHRKLRHDPRVLPFGGLLRKLSIDELPQFLNVLRGDMSLVGPRPITAEELGGYGANAAAYMSVRPGVTGLWQVSGRSGLEFSDRVRLDMAYVATRSFLGDLRIILRTPLVVLRGSGAC</sequence>
<keyword evidence="13" id="KW-1185">Reference proteome</keyword>
<dbReference type="OrthoDB" id="9808602at2"/>
<organism evidence="12 14">
    <name type="scientific">Jannaschia seohaensis</name>
    <dbReference type="NCBI Taxonomy" id="475081"/>
    <lineage>
        <taxon>Bacteria</taxon>
        <taxon>Pseudomonadati</taxon>
        <taxon>Pseudomonadota</taxon>
        <taxon>Alphaproteobacteria</taxon>
        <taxon>Rhodobacterales</taxon>
        <taxon>Roseobacteraceae</taxon>
        <taxon>Jannaschia</taxon>
    </lineage>
</organism>
<evidence type="ECO:0000256" key="9">
    <source>
        <dbReference type="SAM" id="Phobius"/>
    </source>
</evidence>
<evidence type="ECO:0000256" key="5">
    <source>
        <dbReference type="ARBA" id="ARBA00022692"/>
    </source>
</evidence>
<dbReference type="EMBL" id="UETC01000001">
    <property type="protein sequence ID" value="SSA38451.1"/>
    <property type="molecule type" value="Genomic_DNA"/>
</dbReference>
<comment type="similarity">
    <text evidence="2">Belongs to the bacterial sugar transferase family.</text>
</comment>
<feature type="transmembrane region" description="Helical" evidence="9">
    <location>
        <begin position="39"/>
        <end position="61"/>
    </location>
</feature>
<reference evidence="14" key="2">
    <citation type="submission" date="2016-10" db="EMBL/GenBank/DDBJ databases">
        <authorList>
            <person name="Varghese N."/>
            <person name="Submissions S."/>
        </authorList>
    </citation>
    <scope>NUCLEOTIDE SEQUENCE [LARGE SCALE GENOMIC DNA]</scope>
    <source>
        <strain evidence="14">DSM 25227</strain>
    </source>
</reference>
<evidence type="ECO:0000256" key="4">
    <source>
        <dbReference type="ARBA" id="ARBA00022679"/>
    </source>
</evidence>
<gene>
    <name evidence="11" type="ORF">BCF38_101583</name>
    <name evidence="12" type="ORF">SAMN05421539_101583</name>
</gene>
<evidence type="ECO:0000256" key="6">
    <source>
        <dbReference type="ARBA" id="ARBA00022989"/>
    </source>
</evidence>
<evidence type="ECO:0000256" key="7">
    <source>
        <dbReference type="ARBA" id="ARBA00023136"/>
    </source>
</evidence>
<keyword evidence="8" id="KW-0270">Exopolysaccharide synthesis</keyword>
<evidence type="ECO:0000256" key="3">
    <source>
        <dbReference type="ARBA" id="ARBA00022475"/>
    </source>
</evidence>
<evidence type="ECO:0000313" key="14">
    <source>
        <dbReference type="Proteomes" id="UP000251571"/>
    </source>
</evidence>
<dbReference type="PANTHER" id="PTHR30576">
    <property type="entry name" value="COLANIC BIOSYNTHESIS UDP-GLUCOSE LIPID CARRIER TRANSFERASE"/>
    <property type="match status" value="1"/>
</dbReference>
<dbReference type="EMBL" id="QGDJ01000001">
    <property type="protein sequence ID" value="PWJ22173.1"/>
    <property type="molecule type" value="Genomic_DNA"/>
</dbReference>
<comment type="subcellular location">
    <subcellularLocation>
        <location evidence="1">Cell membrane</location>
    </subcellularLocation>
</comment>
<dbReference type="RefSeq" id="WP_109562752.1">
    <property type="nucleotide sequence ID" value="NZ_QGDJ01000001.1"/>
</dbReference>
<reference evidence="11 13" key="3">
    <citation type="submission" date="2018-03" db="EMBL/GenBank/DDBJ databases">
        <title>Genomic Encyclopedia of Archaeal and Bacterial Type Strains, Phase II (KMG-II): from individual species to whole genera.</title>
        <authorList>
            <person name="Goeker M."/>
        </authorList>
    </citation>
    <scope>NUCLEOTIDE SEQUENCE [LARGE SCALE GENOMIC DNA]</scope>
    <source>
        <strain evidence="11 13">DSM 25227</strain>
    </source>
</reference>
<keyword evidence="6 9" id="KW-1133">Transmembrane helix</keyword>
<reference evidence="12" key="1">
    <citation type="submission" date="2016-10" db="EMBL/GenBank/DDBJ databases">
        <authorList>
            <person name="Cai Z."/>
        </authorList>
    </citation>
    <scope>NUCLEOTIDE SEQUENCE [LARGE SCALE GENOMIC DNA]</scope>
    <source>
        <strain evidence="12">DSM 25227</strain>
    </source>
</reference>
<keyword evidence="3" id="KW-1003">Cell membrane</keyword>
<dbReference type="GO" id="GO:0016780">
    <property type="term" value="F:phosphotransferase activity, for other substituted phosphate groups"/>
    <property type="evidence" value="ECO:0007669"/>
    <property type="project" value="TreeGrafter"/>
</dbReference>
<keyword evidence="7 9" id="KW-0472">Membrane</keyword>
<feature type="domain" description="Bacterial sugar transferase" evidence="10">
    <location>
        <begin position="33"/>
        <end position="224"/>
    </location>
</feature>
<dbReference type="GO" id="GO:0000271">
    <property type="term" value="P:polysaccharide biosynthetic process"/>
    <property type="evidence" value="ECO:0007669"/>
    <property type="project" value="UniProtKB-KW"/>
</dbReference>
<evidence type="ECO:0000313" key="12">
    <source>
        <dbReference type="EMBL" id="SSA38451.1"/>
    </source>
</evidence>
<evidence type="ECO:0000256" key="1">
    <source>
        <dbReference type="ARBA" id="ARBA00004236"/>
    </source>
</evidence>
<dbReference type="Proteomes" id="UP000251571">
    <property type="component" value="Unassembled WGS sequence"/>
</dbReference>
<dbReference type="PANTHER" id="PTHR30576:SF4">
    <property type="entry name" value="UNDECAPRENYL-PHOSPHATE GALACTOSE PHOSPHOTRANSFERASE"/>
    <property type="match status" value="1"/>
</dbReference>
<evidence type="ECO:0000313" key="11">
    <source>
        <dbReference type="EMBL" id="PWJ22173.1"/>
    </source>
</evidence>
<name>A0A2Y9A1M9_9RHOB</name>
<accession>A0A2Y9A1M9</accession>
<evidence type="ECO:0000259" key="10">
    <source>
        <dbReference type="Pfam" id="PF02397"/>
    </source>
</evidence>
<evidence type="ECO:0000256" key="2">
    <source>
        <dbReference type="ARBA" id="ARBA00006464"/>
    </source>
</evidence>
<keyword evidence="5 9" id="KW-0812">Transmembrane</keyword>
<dbReference type="InterPro" id="IPR003362">
    <property type="entry name" value="Bact_transf"/>
</dbReference>
<evidence type="ECO:0000313" key="13">
    <source>
        <dbReference type="Proteomes" id="UP000245839"/>
    </source>
</evidence>
<evidence type="ECO:0000256" key="8">
    <source>
        <dbReference type="ARBA" id="ARBA00023169"/>
    </source>
</evidence>